<evidence type="ECO:0000313" key="2">
    <source>
        <dbReference type="Proteomes" id="UP000186922"/>
    </source>
</evidence>
<dbReference type="AlphaFoldDB" id="A0A1D1V8I0"/>
<protein>
    <submittedName>
        <fullName evidence="1">Uncharacterized protein</fullName>
    </submittedName>
</protein>
<organism evidence="1 2">
    <name type="scientific">Ramazzottius varieornatus</name>
    <name type="common">Water bear</name>
    <name type="synonym">Tardigrade</name>
    <dbReference type="NCBI Taxonomy" id="947166"/>
    <lineage>
        <taxon>Eukaryota</taxon>
        <taxon>Metazoa</taxon>
        <taxon>Ecdysozoa</taxon>
        <taxon>Tardigrada</taxon>
        <taxon>Eutardigrada</taxon>
        <taxon>Parachela</taxon>
        <taxon>Hypsibioidea</taxon>
        <taxon>Ramazzottiidae</taxon>
        <taxon>Ramazzottius</taxon>
    </lineage>
</organism>
<dbReference type="Proteomes" id="UP000186922">
    <property type="component" value="Unassembled WGS sequence"/>
</dbReference>
<name>A0A1D1V8I0_RAMVA</name>
<keyword evidence="2" id="KW-1185">Reference proteome</keyword>
<evidence type="ECO:0000313" key="1">
    <source>
        <dbReference type="EMBL" id="GAU97976.1"/>
    </source>
</evidence>
<comment type="caution">
    <text evidence="1">The sequence shown here is derived from an EMBL/GenBank/DDBJ whole genome shotgun (WGS) entry which is preliminary data.</text>
</comment>
<gene>
    <name evidence="1" type="primary">RvY_09188-1</name>
    <name evidence="1" type="synonym">RvY_09188.1</name>
    <name evidence="1" type="ORF">RvY_09188</name>
</gene>
<accession>A0A1D1V8I0</accession>
<sequence length="115" mass="12886">MTCPWPYQAFMASLVVSRGYPPSIMVHSRRDSLFMSSDGVLVFLQTSPRGSWNSSNSSRIMIAALAGSVSKVTHPSVQPYSSSLRRVLYENCFSFFSVVYNKTRGIWKYSSQDGL</sequence>
<dbReference type="EMBL" id="BDGG01000004">
    <property type="protein sequence ID" value="GAU97976.1"/>
    <property type="molecule type" value="Genomic_DNA"/>
</dbReference>
<reference evidence="1 2" key="1">
    <citation type="journal article" date="2016" name="Nat. Commun.">
        <title>Extremotolerant tardigrade genome and improved radiotolerance of human cultured cells by tardigrade-unique protein.</title>
        <authorList>
            <person name="Hashimoto T."/>
            <person name="Horikawa D.D."/>
            <person name="Saito Y."/>
            <person name="Kuwahara H."/>
            <person name="Kozuka-Hata H."/>
            <person name="Shin-I T."/>
            <person name="Minakuchi Y."/>
            <person name="Ohishi K."/>
            <person name="Motoyama A."/>
            <person name="Aizu T."/>
            <person name="Enomoto A."/>
            <person name="Kondo K."/>
            <person name="Tanaka S."/>
            <person name="Hara Y."/>
            <person name="Koshikawa S."/>
            <person name="Sagara H."/>
            <person name="Miura T."/>
            <person name="Yokobori S."/>
            <person name="Miyagawa K."/>
            <person name="Suzuki Y."/>
            <person name="Kubo T."/>
            <person name="Oyama M."/>
            <person name="Kohara Y."/>
            <person name="Fujiyama A."/>
            <person name="Arakawa K."/>
            <person name="Katayama T."/>
            <person name="Toyoda A."/>
            <person name="Kunieda T."/>
        </authorList>
    </citation>
    <scope>NUCLEOTIDE SEQUENCE [LARGE SCALE GENOMIC DNA]</scope>
    <source>
        <strain evidence="1 2">YOKOZUNA-1</strain>
    </source>
</reference>
<proteinExistence type="predicted"/>